<dbReference type="SUPFAM" id="SSF55003">
    <property type="entry name" value="PAP/Archaeal CCA-adding enzyme, C-terminal domain"/>
    <property type="match status" value="1"/>
</dbReference>
<dbReference type="InterPro" id="IPR011068">
    <property type="entry name" value="NuclTrfase_I-like_C"/>
</dbReference>
<keyword evidence="3" id="KW-0067">ATP-binding</keyword>
<evidence type="ECO:0000256" key="2">
    <source>
        <dbReference type="ARBA" id="ARBA00022741"/>
    </source>
</evidence>
<dbReference type="STRING" id="46835.A0A504YGC4"/>
<evidence type="ECO:0000313" key="5">
    <source>
        <dbReference type="Proteomes" id="UP000316759"/>
    </source>
</evidence>
<evidence type="ECO:0000256" key="1">
    <source>
        <dbReference type="ARBA" id="ARBA00022679"/>
    </source>
</evidence>
<dbReference type="GO" id="GO:0016779">
    <property type="term" value="F:nucleotidyltransferase activity"/>
    <property type="evidence" value="ECO:0007669"/>
    <property type="project" value="InterPro"/>
</dbReference>
<dbReference type="GO" id="GO:0031123">
    <property type="term" value="P:RNA 3'-end processing"/>
    <property type="evidence" value="ECO:0007669"/>
    <property type="project" value="InterPro"/>
</dbReference>
<sequence length="208" mass="24224">MAFTKLEQCVVNFWLHEVLGAPVFAPHTQHHPRSCSYFILTVCSYSFVSFQGRDILRNSLHSGMPVNTLFEKFDIRISYRHFLLITFFAHTTEELVVLGGLVNSRLRDLAQLLDDMDHVQETRIHRVPIGSERTEQHVSQFLSQWLIGMDIEPGPRKPDGSRTPVQIDVTHCLSQFLTILHERDPDTDFRARLSHEYFKQSQVRMFDL</sequence>
<gene>
    <name evidence="4" type="ORF">FGIG_10411</name>
</gene>
<accession>A0A504YGC4</accession>
<keyword evidence="2" id="KW-0547">Nucleotide-binding</keyword>
<dbReference type="Gene3D" id="3.30.70.590">
    <property type="entry name" value="Poly(A) polymerase predicted RNA binding domain"/>
    <property type="match status" value="1"/>
</dbReference>
<organism evidence="4 5">
    <name type="scientific">Fasciola gigantica</name>
    <name type="common">Giant liver fluke</name>
    <dbReference type="NCBI Taxonomy" id="46835"/>
    <lineage>
        <taxon>Eukaryota</taxon>
        <taxon>Metazoa</taxon>
        <taxon>Spiralia</taxon>
        <taxon>Lophotrochozoa</taxon>
        <taxon>Platyhelminthes</taxon>
        <taxon>Trematoda</taxon>
        <taxon>Digenea</taxon>
        <taxon>Plagiorchiida</taxon>
        <taxon>Echinostomata</taxon>
        <taxon>Echinostomatoidea</taxon>
        <taxon>Fasciolidae</taxon>
        <taxon>Fasciola</taxon>
    </lineage>
</organism>
<dbReference type="OrthoDB" id="6233852at2759"/>
<dbReference type="GO" id="GO:0005524">
    <property type="term" value="F:ATP binding"/>
    <property type="evidence" value="ECO:0007669"/>
    <property type="project" value="UniProtKB-KW"/>
</dbReference>
<comment type="caution">
    <text evidence="4">The sequence shown here is derived from an EMBL/GenBank/DDBJ whole genome shotgun (WGS) entry which is preliminary data.</text>
</comment>
<dbReference type="AlphaFoldDB" id="A0A504YGC4"/>
<name>A0A504YGC4_FASGI</name>
<dbReference type="GO" id="GO:0003723">
    <property type="term" value="F:RNA binding"/>
    <property type="evidence" value="ECO:0007669"/>
    <property type="project" value="InterPro"/>
</dbReference>
<protein>
    <submittedName>
        <fullName evidence="4">Uncharacterized protein</fullName>
    </submittedName>
</protein>
<dbReference type="EMBL" id="SUNJ01013862">
    <property type="protein sequence ID" value="TPP56960.1"/>
    <property type="molecule type" value="Genomic_DNA"/>
</dbReference>
<keyword evidence="1" id="KW-0808">Transferase</keyword>
<dbReference type="Proteomes" id="UP000316759">
    <property type="component" value="Unassembled WGS sequence"/>
</dbReference>
<proteinExistence type="predicted"/>
<evidence type="ECO:0000256" key="3">
    <source>
        <dbReference type="ARBA" id="ARBA00022840"/>
    </source>
</evidence>
<evidence type="ECO:0000313" key="4">
    <source>
        <dbReference type="EMBL" id="TPP56960.1"/>
    </source>
</evidence>
<keyword evidence="5" id="KW-1185">Reference proteome</keyword>
<reference evidence="4 5" key="1">
    <citation type="submission" date="2019-04" db="EMBL/GenBank/DDBJ databases">
        <title>Annotation for the trematode Fasciola gigantica.</title>
        <authorList>
            <person name="Choi Y.-J."/>
        </authorList>
    </citation>
    <scope>NUCLEOTIDE SEQUENCE [LARGE SCALE GENOMIC DNA]</scope>
    <source>
        <strain evidence="4">Uganda_cow_1</strain>
    </source>
</reference>